<feature type="region of interest" description="Disordered" evidence="1">
    <location>
        <begin position="51"/>
        <end position="70"/>
    </location>
</feature>
<keyword evidence="3" id="KW-1185">Reference proteome</keyword>
<organism evidence="2 3">
    <name type="scientific">Phaseolus coccineus</name>
    <name type="common">Scarlet runner bean</name>
    <name type="synonym">Phaseolus multiflorus</name>
    <dbReference type="NCBI Taxonomy" id="3886"/>
    <lineage>
        <taxon>Eukaryota</taxon>
        <taxon>Viridiplantae</taxon>
        <taxon>Streptophyta</taxon>
        <taxon>Embryophyta</taxon>
        <taxon>Tracheophyta</taxon>
        <taxon>Spermatophyta</taxon>
        <taxon>Magnoliopsida</taxon>
        <taxon>eudicotyledons</taxon>
        <taxon>Gunneridae</taxon>
        <taxon>Pentapetalae</taxon>
        <taxon>rosids</taxon>
        <taxon>fabids</taxon>
        <taxon>Fabales</taxon>
        <taxon>Fabaceae</taxon>
        <taxon>Papilionoideae</taxon>
        <taxon>50 kb inversion clade</taxon>
        <taxon>NPAAA clade</taxon>
        <taxon>indigoferoid/millettioid clade</taxon>
        <taxon>Phaseoleae</taxon>
        <taxon>Phaseolus</taxon>
    </lineage>
</organism>
<dbReference type="Proteomes" id="UP001374584">
    <property type="component" value="Unassembled WGS sequence"/>
</dbReference>
<evidence type="ECO:0000313" key="2">
    <source>
        <dbReference type="EMBL" id="KAK7355638.1"/>
    </source>
</evidence>
<dbReference type="PANTHER" id="PTHR36059">
    <property type="entry name" value="OS02G0175800 PROTEIN"/>
    <property type="match status" value="1"/>
</dbReference>
<name>A0AAN9R6G7_PHACN</name>
<protein>
    <submittedName>
        <fullName evidence="2">Uncharacterized protein</fullName>
    </submittedName>
</protein>
<evidence type="ECO:0000313" key="3">
    <source>
        <dbReference type="Proteomes" id="UP001374584"/>
    </source>
</evidence>
<accession>A0AAN9R6G7</accession>
<comment type="caution">
    <text evidence="2">The sequence shown here is derived from an EMBL/GenBank/DDBJ whole genome shotgun (WGS) entry which is preliminary data.</text>
</comment>
<gene>
    <name evidence="2" type="ORF">VNO80_14898</name>
</gene>
<proteinExistence type="predicted"/>
<dbReference type="PANTHER" id="PTHR36059:SF2">
    <property type="entry name" value="OS02G0175800 PROTEIN"/>
    <property type="match status" value="1"/>
</dbReference>
<sequence length="70" mass="7918">MALRRFFNEIRGKKLNEVPEHVKPMLSLGYIRRAIQRGMDNYHANAATLSTASSTLSSTTDSFLQEEPGY</sequence>
<dbReference type="AlphaFoldDB" id="A0AAN9R6G7"/>
<reference evidence="2 3" key="1">
    <citation type="submission" date="2024-01" db="EMBL/GenBank/DDBJ databases">
        <title>The genomes of 5 underutilized Papilionoideae crops provide insights into root nodulation and disease resistanc.</title>
        <authorList>
            <person name="Jiang F."/>
        </authorList>
    </citation>
    <scope>NUCLEOTIDE SEQUENCE [LARGE SCALE GENOMIC DNA]</scope>
    <source>
        <strain evidence="2">JINMINGXINNONG_FW02</strain>
        <tissue evidence="2">Leaves</tissue>
    </source>
</reference>
<feature type="compositionally biased region" description="Low complexity" evidence="1">
    <location>
        <begin position="51"/>
        <end position="60"/>
    </location>
</feature>
<evidence type="ECO:0000256" key="1">
    <source>
        <dbReference type="SAM" id="MobiDB-lite"/>
    </source>
</evidence>
<dbReference type="EMBL" id="JAYMYR010000006">
    <property type="protein sequence ID" value="KAK7355638.1"/>
    <property type="molecule type" value="Genomic_DNA"/>
</dbReference>